<gene>
    <name evidence="9" type="ORF">CBW65_10790</name>
</gene>
<keyword evidence="5 7" id="KW-1133">Transmembrane helix</keyword>
<dbReference type="SUPFAM" id="SSF161098">
    <property type="entry name" value="MetI-like"/>
    <property type="match status" value="1"/>
</dbReference>
<keyword evidence="10" id="KW-1185">Reference proteome</keyword>
<comment type="subcellular location">
    <subcellularLocation>
        <location evidence="1">Cell membrane</location>
        <topology evidence="1">Multi-pass membrane protein</topology>
    </subcellularLocation>
</comment>
<accession>A0A1Y0ILQ0</accession>
<dbReference type="EMBL" id="CP021434">
    <property type="protein sequence ID" value="ARU61437.1"/>
    <property type="molecule type" value="Genomic_DNA"/>
</dbReference>
<dbReference type="PANTHER" id="PTHR30465">
    <property type="entry name" value="INNER MEMBRANE ABC TRANSPORTER"/>
    <property type="match status" value="1"/>
</dbReference>
<keyword evidence="3" id="KW-1003">Cell membrane</keyword>
<feature type="transmembrane region" description="Helical" evidence="7">
    <location>
        <begin position="309"/>
        <end position="330"/>
    </location>
</feature>
<name>A0A1Y0ILQ0_9BACL</name>
<dbReference type="InterPro" id="IPR035906">
    <property type="entry name" value="MetI-like_sf"/>
</dbReference>
<dbReference type="AlphaFoldDB" id="A0A1Y0ILQ0"/>
<feature type="transmembrane region" description="Helical" evidence="7">
    <location>
        <begin position="169"/>
        <end position="189"/>
    </location>
</feature>
<dbReference type="CDD" id="cd06261">
    <property type="entry name" value="TM_PBP2"/>
    <property type="match status" value="1"/>
</dbReference>
<feature type="domain" description="ABC transmembrane type-1" evidence="8">
    <location>
        <begin position="143"/>
        <end position="330"/>
    </location>
</feature>
<dbReference type="KEGG" id="tum:CBW65_10790"/>
<keyword evidence="4 7" id="KW-0812">Transmembrane</keyword>
<evidence type="ECO:0000256" key="7">
    <source>
        <dbReference type="SAM" id="Phobius"/>
    </source>
</evidence>
<protein>
    <recommendedName>
        <fullName evidence="8">ABC transmembrane type-1 domain-containing protein</fullName>
    </recommendedName>
</protein>
<dbReference type="InterPro" id="IPR000515">
    <property type="entry name" value="MetI-like"/>
</dbReference>
<feature type="transmembrane region" description="Helical" evidence="7">
    <location>
        <begin position="134"/>
        <end position="157"/>
    </location>
</feature>
<evidence type="ECO:0000256" key="4">
    <source>
        <dbReference type="ARBA" id="ARBA00022692"/>
    </source>
</evidence>
<dbReference type="OrthoDB" id="9807402at2"/>
<dbReference type="GO" id="GO:0055085">
    <property type="term" value="P:transmembrane transport"/>
    <property type="evidence" value="ECO:0007669"/>
    <property type="project" value="InterPro"/>
</dbReference>
<dbReference type="Pfam" id="PF00528">
    <property type="entry name" value="BPD_transp_1"/>
    <property type="match status" value="1"/>
</dbReference>
<evidence type="ECO:0000256" key="3">
    <source>
        <dbReference type="ARBA" id="ARBA00022475"/>
    </source>
</evidence>
<organism evidence="9 10">
    <name type="scientific">Tumebacillus avium</name>
    <dbReference type="NCBI Taxonomy" id="1903704"/>
    <lineage>
        <taxon>Bacteria</taxon>
        <taxon>Bacillati</taxon>
        <taxon>Bacillota</taxon>
        <taxon>Bacilli</taxon>
        <taxon>Bacillales</taxon>
        <taxon>Alicyclobacillaceae</taxon>
        <taxon>Tumebacillus</taxon>
    </lineage>
</organism>
<feature type="transmembrane region" description="Helical" evidence="7">
    <location>
        <begin position="274"/>
        <end position="297"/>
    </location>
</feature>
<keyword evidence="2" id="KW-0813">Transport</keyword>
<dbReference type="Proteomes" id="UP000195437">
    <property type="component" value="Chromosome"/>
</dbReference>
<evidence type="ECO:0000313" key="9">
    <source>
        <dbReference type="EMBL" id="ARU61437.1"/>
    </source>
</evidence>
<dbReference type="RefSeq" id="WP_087456817.1">
    <property type="nucleotide sequence ID" value="NZ_CP021434.1"/>
</dbReference>
<evidence type="ECO:0000256" key="2">
    <source>
        <dbReference type="ARBA" id="ARBA00022448"/>
    </source>
</evidence>
<dbReference type="GO" id="GO:0005886">
    <property type="term" value="C:plasma membrane"/>
    <property type="evidence" value="ECO:0007669"/>
    <property type="project" value="UniProtKB-SubCell"/>
</dbReference>
<evidence type="ECO:0000256" key="5">
    <source>
        <dbReference type="ARBA" id="ARBA00022989"/>
    </source>
</evidence>
<dbReference type="PANTHER" id="PTHR30465:SF0">
    <property type="entry name" value="OLIGOPEPTIDE TRANSPORT SYSTEM PERMEASE PROTEIN APPB"/>
    <property type="match status" value="1"/>
</dbReference>
<sequence>MLGILMLGNLDKIFVKEASDRIYVTVKYDRDLETIMKKYEDTYVLNADSGLVEVPYGQTREYIRLLKKDPEIQRIGPMPIKPKIDVKNFVIEIRDQITGYTQGEYGTITYRNRPDRELPIDPQMEKMVARSFSYLIPALLTSIVAGFLLALLAVWLPKIGSVLDRINRLLLAMPDFLVVALMQMGAILLAMALRKKVLTIMQFGSDTPFLIPFLAIMLLPTALMYGAFRIAVTREWEEGYIKTAYAKGMSRPHVIIWHIMRNVTEDLLTALPRVVSVAITSLVVAEVMCGVFGLGGYAINPDLHKVTSLPATCAILACFGLLTHVLVAVLRRFLVVKTKEVA</sequence>
<keyword evidence="6 7" id="KW-0472">Membrane</keyword>
<feature type="transmembrane region" description="Helical" evidence="7">
    <location>
        <begin position="209"/>
        <end position="228"/>
    </location>
</feature>
<evidence type="ECO:0000259" key="8">
    <source>
        <dbReference type="Pfam" id="PF00528"/>
    </source>
</evidence>
<proteinExistence type="predicted"/>
<evidence type="ECO:0000256" key="6">
    <source>
        <dbReference type="ARBA" id="ARBA00023136"/>
    </source>
</evidence>
<evidence type="ECO:0000313" key="10">
    <source>
        <dbReference type="Proteomes" id="UP000195437"/>
    </source>
</evidence>
<dbReference type="Gene3D" id="1.10.3720.10">
    <property type="entry name" value="MetI-like"/>
    <property type="match status" value="1"/>
</dbReference>
<evidence type="ECO:0000256" key="1">
    <source>
        <dbReference type="ARBA" id="ARBA00004651"/>
    </source>
</evidence>
<reference evidence="10" key="1">
    <citation type="submission" date="2017-05" db="EMBL/GenBank/DDBJ databases">
        <authorList>
            <person name="Sung H."/>
        </authorList>
    </citation>
    <scope>NUCLEOTIDE SEQUENCE [LARGE SCALE GENOMIC DNA]</scope>
    <source>
        <strain evidence="10">AR23208</strain>
    </source>
</reference>